<name>A0A9W8U7U7_9HYPO</name>
<dbReference type="Gene3D" id="3.40.50.300">
    <property type="entry name" value="P-loop containing nucleotide triphosphate hydrolases"/>
    <property type="match status" value="1"/>
</dbReference>
<comment type="caution">
    <text evidence="2">The sequence shown here is derived from an EMBL/GenBank/DDBJ whole genome shotgun (WGS) entry which is preliminary data.</text>
</comment>
<feature type="region of interest" description="Disordered" evidence="1">
    <location>
        <begin position="1"/>
        <end position="27"/>
    </location>
</feature>
<feature type="compositionally biased region" description="Basic and acidic residues" evidence="1">
    <location>
        <begin position="1"/>
        <end position="22"/>
    </location>
</feature>
<dbReference type="InterPro" id="IPR027417">
    <property type="entry name" value="P-loop_NTPase"/>
</dbReference>
<reference evidence="2" key="1">
    <citation type="submission" date="2022-10" db="EMBL/GenBank/DDBJ databases">
        <title>Fusarium specimens isolated from Avocado Roots.</title>
        <authorList>
            <person name="Stajich J."/>
            <person name="Roper C."/>
            <person name="Heimlech-Rivalta G."/>
        </authorList>
    </citation>
    <scope>NUCLEOTIDE SEQUENCE</scope>
    <source>
        <strain evidence="2">CF00143</strain>
    </source>
</reference>
<evidence type="ECO:0000256" key="1">
    <source>
        <dbReference type="SAM" id="MobiDB-lite"/>
    </source>
</evidence>
<protein>
    <submittedName>
        <fullName evidence="2">Uncharacterized protein</fullName>
    </submittedName>
</protein>
<gene>
    <name evidence="2" type="ORF">NW766_007200</name>
</gene>
<dbReference type="EMBL" id="JAPDHF010000010">
    <property type="protein sequence ID" value="KAJ4011900.1"/>
    <property type="molecule type" value="Genomic_DNA"/>
</dbReference>
<evidence type="ECO:0000313" key="2">
    <source>
        <dbReference type="EMBL" id="KAJ4011900.1"/>
    </source>
</evidence>
<proteinExistence type="predicted"/>
<organism evidence="2 3">
    <name type="scientific">Fusarium irregulare</name>
    <dbReference type="NCBI Taxonomy" id="2494466"/>
    <lineage>
        <taxon>Eukaryota</taxon>
        <taxon>Fungi</taxon>
        <taxon>Dikarya</taxon>
        <taxon>Ascomycota</taxon>
        <taxon>Pezizomycotina</taxon>
        <taxon>Sordariomycetes</taxon>
        <taxon>Hypocreomycetidae</taxon>
        <taxon>Hypocreales</taxon>
        <taxon>Nectriaceae</taxon>
        <taxon>Fusarium</taxon>
        <taxon>Fusarium incarnatum-equiseti species complex</taxon>
    </lineage>
</organism>
<sequence length="202" mass="23227">MLKDPDLIRTNSEMEREKEKQAKSSPPVVGVQKVYDLVHNDPHGGLSYFYYTASDDPSTRTPRDRAAYLHWMSYKSPVMHDLSAPELLIQRTHGLRYRYRRPDHDANEKSKVIATWNDPKSGNEVFIANANAMGTGVNMHGGCSKGMFLNWLMNAKSMLQIIGRLIRINQEDPVTFHLLKTKNCYYDNIEEVLVESIRDEII</sequence>
<dbReference type="SUPFAM" id="SSF52540">
    <property type="entry name" value="P-loop containing nucleoside triphosphate hydrolases"/>
    <property type="match status" value="1"/>
</dbReference>
<evidence type="ECO:0000313" key="3">
    <source>
        <dbReference type="Proteomes" id="UP001152130"/>
    </source>
</evidence>
<accession>A0A9W8U7U7</accession>
<dbReference type="AlphaFoldDB" id="A0A9W8U7U7"/>
<dbReference type="Proteomes" id="UP001152130">
    <property type="component" value="Unassembled WGS sequence"/>
</dbReference>
<keyword evidence="3" id="KW-1185">Reference proteome</keyword>